<dbReference type="InterPro" id="IPR000719">
    <property type="entry name" value="Prot_kinase_dom"/>
</dbReference>
<accession>A0AAD6IT35</accession>
<dbReference type="InterPro" id="IPR011009">
    <property type="entry name" value="Kinase-like_dom_sf"/>
</dbReference>
<gene>
    <name evidence="2" type="ORF">Dda_7660</name>
</gene>
<feature type="domain" description="Protein kinase" evidence="1">
    <location>
        <begin position="311"/>
        <end position="488"/>
    </location>
</feature>
<keyword evidence="3" id="KW-1185">Reference proteome</keyword>
<organism evidence="2 3">
    <name type="scientific">Drechslerella dactyloides</name>
    <name type="common">Nematode-trapping fungus</name>
    <name type="synonym">Arthrobotrys dactyloides</name>
    <dbReference type="NCBI Taxonomy" id="74499"/>
    <lineage>
        <taxon>Eukaryota</taxon>
        <taxon>Fungi</taxon>
        <taxon>Dikarya</taxon>
        <taxon>Ascomycota</taxon>
        <taxon>Pezizomycotina</taxon>
        <taxon>Orbiliomycetes</taxon>
        <taxon>Orbiliales</taxon>
        <taxon>Orbiliaceae</taxon>
        <taxon>Drechslerella</taxon>
    </lineage>
</organism>
<comment type="caution">
    <text evidence="2">The sequence shown here is derived from an EMBL/GenBank/DDBJ whole genome shotgun (WGS) entry which is preliminary data.</text>
</comment>
<dbReference type="SUPFAM" id="SSF56112">
    <property type="entry name" value="Protein kinase-like (PK-like)"/>
    <property type="match status" value="1"/>
</dbReference>
<evidence type="ECO:0000313" key="3">
    <source>
        <dbReference type="Proteomes" id="UP001221413"/>
    </source>
</evidence>
<dbReference type="InterPro" id="IPR052396">
    <property type="entry name" value="Meiotic_Drive_Suppr_Kinase"/>
</dbReference>
<dbReference type="Proteomes" id="UP001221413">
    <property type="component" value="Unassembled WGS sequence"/>
</dbReference>
<sequence>MARREEAVRSQLRQPLPPLTTIPGARFVHPNTRRDRVDQRFLFEWSKFEDDVNAFFSQVALDGLRVLLNDTAADHVIVGSDSGVSGRFYQHVGHVVGKAWACSEIDGLRNFRFHDAQIDRQFRHLWFQGEMGAPDFIVSLVDGADTSARIVGVLGTPWALSLEVGRDHLKVPMGQLAGYMRSLRLKYGVLSTYDYTVFVNRTDDYRFELSPALHHTAQRPSVRQCFFYLGHLASTSTYTFNESSDFDMDLLSMPASVARSMSQPSPFPADWQTSGGPTYEEGSRETVVSLVSKFSANSILYGREDTPTGVVECKRIVRKGDLGKLVLEGKWLGVDVIVKFWPDRIWDALWNRYGFERELDSYAELEGSRYIATLLDYGNVILANKLQNGRIIILKKEPGEAFSNKMWEDFSDREKRVFRQELVKAHNFLRSHDLQQGDPRKDNILWNRKDQTIKLLDFEFLLPVDEDEPLDQSEHCQVTNILDMNIWV</sequence>
<evidence type="ECO:0000259" key="1">
    <source>
        <dbReference type="PROSITE" id="PS50011"/>
    </source>
</evidence>
<protein>
    <recommendedName>
        <fullName evidence="1">Protein kinase domain-containing protein</fullName>
    </recommendedName>
</protein>
<proteinExistence type="predicted"/>
<reference evidence="2" key="1">
    <citation type="submission" date="2023-01" db="EMBL/GenBank/DDBJ databases">
        <title>The chitinases involved in constricting ring structure development in the nematode-trapping fungus Drechslerella dactyloides.</title>
        <authorList>
            <person name="Wang R."/>
            <person name="Zhang L."/>
            <person name="Tang P."/>
            <person name="Li S."/>
            <person name="Liang L."/>
        </authorList>
    </citation>
    <scope>NUCLEOTIDE SEQUENCE</scope>
    <source>
        <strain evidence="2">YMF1.00031</strain>
    </source>
</reference>
<dbReference type="PANTHER" id="PTHR37171">
    <property type="entry name" value="SERINE/THREONINE-PROTEIN KINASE YRZF-RELATED"/>
    <property type="match status" value="1"/>
</dbReference>
<dbReference type="GO" id="GO:0005524">
    <property type="term" value="F:ATP binding"/>
    <property type="evidence" value="ECO:0007669"/>
    <property type="project" value="InterPro"/>
</dbReference>
<name>A0AAD6IT35_DREDA</name>
<evidence type="ECO:0000313" key="2">
    <source>
        <dbReference type="EMBL" id="KAJ6257871.1"/>
    </source>
</evidence>
<dbReference type="PROSITE" id="PS50011">
    <property type="entry name" value="PROTEIN_KINASE_DOM"/>
    <property type="match status" value="1"/>
</dbReference>
<dbReference type="GO" id="GO:0004672">
    <property type="term" value="F:protein kinase activity"/>
    <property type="evidence" value="ECO:0007669"/>
    <property type="project" value="InterPro"/>
</dbReference>
<dbReference type="AlphaFoldDB" id="A0AAD6IT35"/>
<dbReference type="EMBL" id="JAQGDS010000010">
    <property type="protein sequence ID" value="KAJ6257871.1"/>
    <property type="molecule type" value="Genomic_DNA"/>
</dbReference>
<dbReference type="PANTHER" id="PTHR37171:SF1">
    <property type="entry name" value="SERINE_THREONINE-PROTEIN KINASE YRZF-RELATED"/>
    <property type="match status" value="1"/>
</dbReference>